<sequence>MFQTCCGISSKVQKNIVPRATRYQYPSLYSDRADDDRVSPRKTDGNYWETDVTPEHPVSRTARVMGKQMREIKQNVLFWREPKNVNLDEWNIDSTYYPSHVDVVIIGGGAMGSSIAYWLKKMSNGGLSVVVVEKDPTKTIRLSFPCTRRSRDKHSNDNRYLWHLVQARRSCQPLHMWSFT</sequence>
<gene>
    <name evidence="2" type="primary">Foxred1</name>
    <name evidence="2" type="ORF">g.68444</name>
</gene>
<reference evidence="2" key="1">
    <citation type="submission" date="2015-01" db="EMBL/GenBank/DDBJ databases">
        <title>Transcriptome Assembly of Fopius arisanus.</title>
        <authorList>
            <person name="Geib S."/>
        </authorList>
    </citation>
    <scope>NUCLEOTIDE SEQUENCE</scope>
</reference>
<dbReference type="AlphaFoldDB" id="A0A0C9PW55"/>
<dbReference type="InterPro" id="IPR006076">
    <property type="entry name" value="FAD-dep_OxRdtase"/>
</dbReference>
<accession>A0A0C9PW55</accession>
<protein>
    <submittedName>
        <fullName evidence="2">Foxred1 protein</fullName>
    </submittedName>
</protein>
<dbReference type="InterPro" id="IPR036188">
    <property type="entry name" value="FAD/NAD-bd_sf"/>
</dbReference>
<evidence type="ECO:0000259" key="1">
    <source>
        <dbReference type="Pfam" id="PF01266"/>
    </source>
</evidence>
<name>A0A0C9PW55_9HYME</name>
<organism evidence="2">
    <name type="scientific">Fopius arisanus</name>
    <dbReference type="NCBI Taxonomy" id="64838"/>
    <lineage>
        <taxon>Eukaryota</taxon>
        <taxon>Metazoa</taxon>
        <taxon>Ecdysozoa</taxon>
        <taxon>Arthropoda</taxon>
        <taxon>Hexapoda</taxon>
        <taxon>Insecta</taxon>
        <taxon>Pterygota</taxon>
        <taxon>Neoptera</taxon>
        <taxon>Endopterygota</taxon>
        <taxon>Hymenoptera</taxon>
        <taxon>Apocrita</taxon>
        <taxon>Ichneumonoidea</taxon>
        <taxon>Braconidae</taxon>
        <taxon>Opiinae</taxon>
        <taxon>Fopius</taxon>
    </lineage>
</organism>
<feature type="domain" description="FAD dependent oxidoreductase" evidence="1">
    <location>
        <begin position="102"/>
        <end position="136"/>
    </location>
</feature>
<dbReference type="EMBL" id="GBYB01005718">
    <property type="protein sequence ID" value="JAG75485.1"/>
    <property type="molecule type" value="Transcribed_RNA"/>
</dbReference>
<dbReference type="Pfam" id="PF01266">
    <property type="entry name" value="DAO"/>
    <property type="match status" value="1"/>
</dbReference>
<dbReference type="SUPFAM" id="SSF51905">
    <property type="entry name" value="FAD/NAD(P)-binding domain"/>
    <property type="match status" value="1"/>
</dbReference>
<dbReference type="Gene3D" id="3.50.50.60">
    <property type="entry name" value="FAD/NAD(P)-binding domain"/>
    <property type="match status" value="1"/>
</dbReference>
<proteinExistence type="predicted"/>
<evidence type="ECO:0000313" key="2">
    <source>
        <dbReference type="EMBL" id="JAG75485.1"/>
    </source>
</evidence>